<protein>
    <recommendedName>
        <fullName evidence="3">Response regulatory domain-containing protein</fullName>
    </recommendedName>
</protein>
<evidence type="ECO:0000256" key="1">
    <source>
        <dbReference type="ARBA" id="ARBA00022553"/>
    </source>
</evidence>
<dbReference type="Proteomes" id="UP000006765">
    <property type="component" value="Unassembled WGS sequence"/>
</dbReference>
<feature type="domain" description="Response regulatory" evidence="3">
    <location>
        <begin position="7"/>
        <end position="122"/>
    </location>
</feature>
<dbReference type="Pfam" id="PF00072">
    <property type="entry name" value="Response_reg"/>
    <property type="match status" value="1"/>
</dbReference>
<dbReference type="PANTHER" id="PTHR44591">
    <property type="entry name" value="STRESS RESPONSE REGULATOR PROTEIN 1"/>
    <property type="match status" value="1"/>
</dbReference>
<dbReference type="OrthoDB" id="582170at2"/>
<gene>
    <name evidence="4" type="ORF">OCGS_0413</name>
</gene>
<dbReference type="SMART" id="SM00448">
    <property type="entry name" value="REC"/>
    <property type="match status" value="1"/>
</dbReference>
<dbReference type="Gene3D" id="3.40.50.2300">
    <property type="match status" value="1"/>
</dbReference>
<proteinExistence type="predicted"/>
<evidence type="ECO:0000313" key="5">
    <source>
        <dbReference type="Proteomes" id="UP000006765"/>
    </source>
</evidence>
<dbReference type="PROSITE" id="PS50110">
    <property type="entry name" value="RESPONSE_REGULATORY"/>
    <property type="match status" value="1"/>
</dbReference>
<dbReference type="eggNOG" id="COG0784">
    <property type="taxonomic scope" value="Bacteria"/>
</dbReference>
<evidence type="ECO:0000259" key="3">
    <source>
        <dbReference type="PROSITE" id="PS50110"/>
    </source>
</evidence>
<comment type="caution">
    <text evidence="4">The sequence shown here is derived from an EMBL/GenBank/DDBJ whole genome shotgun (WGS) entry which is preliminary data.</text>
</comment>
<dbReference type="SUPFAM" id="SSF52172">
    <property type="entry name" value="CheY-like"/>
    <property type="match status" value="1"/>
</dbReference>
<dbReference type="InterPro" id="IPR001789">
    <property type="entry name" value="Sig_transdc_resp-reg_receiver"/>
</dbReference>
<dbReference type="AlphaFoldDB" id="K2HD11"/>
<dbReference type="InterPro" id="IPR011006">
    <property type="entry name" value="CheY-like_superfamily"/>
</dbReference>
<organism evidence="4 5">
    <name type="scientific">Oceaniovalibus guishaninsula JLT2003</name>
    <dbReference type="NCBI Taxonomy" id="1231392"/>
    <lineage>
        <taxon>Bacteria</taxon>
        <taxon>Pseudomonadati</taxon>
        <taxon>Pseudomonadota</taxon>
        <taxon>Alphaproteobacteria</taxon>
        <taxon>Rhodobacterales</taxon>
        <taxon>Roseobacteraceae</taxon>
        <taxon>Oceaniovalibus</taxon>
    </lineage>
</organism>
<reference evidence="4 5" key="1">
    <citation type="journal article" date="2012" name="J. Bacteriol.">
        <title>Draft Genome Sequence of Oceaniovalibus guishaninsula JLT2003T.</title>
        <authorList>
            <person name="Tang K."/>
            <person name="Liu K."/>
            <person name="Jiao N."/>
        </authorList>
    </citation>
    <scope>NUCLEOTIDE SEQUENCE [LARGE SCALE GENOMIC DNA]</scope>
    <source>
        <strain evidence="4 5">JLT2003</strain>
    </source>
</reference>
<dbReference type="GO" id="GO:0000160">
    <property type="term" value="P:phosphorelay signal transduction system"/>
    <property type="evidence" value="ECO:0007669"/>
    <property type="project" value="InterPro"/>
</dbReference>
<dbReference type="RefSeq" id="WP_007425566.1">
    <property type="nucleotide sequence ID" value="NZ_AMGO01000007.1"/>
</dbReference>
<dbReference type="PANTHER" id="PTHR44591:SF3">
    <property type="entry name" value="RESPONSE REGULATORY DOMAIN-CONTAINING PROTEIN"/>
    <property type="match status" value="1"/>
</dbReference>
<dbReference type="STRING" id="1231392.OCGS_0413"/>
<accession>K2HD11</accession>
<name>K2HD11_9RHOB</name>
<dbReference type="InterPro" id="IPR050595">
    <property type="entry name" value="Bact_response_regulator"/>
</dbReference>
<keyword evidence="5" id="KW-1185">Reference proteome</keyword>
<sequence>MPDRTLRILIVEDEALIALDLEWQMRDEGYEVVGIAATEAQAVELARAKAPDLALMDLHLARNGCGLKAARQLRCDPGIPCIIISASLAEVADSDITAIRPLAMLSKPIIPSELLDAVSKVGSVA</sequence>
<dbReference type="EMBL" id="AMGO01000007">
    <property type="protein sequence ID" value="EKE45323.1"/>
    <property type="molecule type" value="Genomic_DNA"/>
</dbReference>
<evidence type="ECO:0000256" key="2">
    <source>
        <dbReference type="PROSITE-ProRule" id="PRU00169"/>
    </source>
</evidence>
<keyword evidence="1 2" id="KW-0597">Phosphoprotein</keyword>
<evidence type="ECO:0000313" key="4">
    <source>
        <dbReference type="EMBL" id="EKE45323.1"/>
    </source>
</evidence>
<feature type="modified residue" description="4-aspartylphosphate" evidence="2">
    <location>
        <position position="57"/>
    </location>
</feature>